<dbReference type="GeneID" id="53315676"/>
<dbReference type="Proteomes" id="UP000076066">
    <property type="component" value="Chromosome"/>
</dbReference>
<gene>
    <name evidence="1" type="ORF">AY555_00700</name>
</gene>
<dbReference type="EMBL" id="CP014525">
    <property type="protein sequence ID" value="AMW33935.1"/>
    <property type="molecule type" value="Genomic_DNA"/>
</dbReference>
<evidence type="ECO:0000313" key="1">
    <source>
        <dbReference type="EMBL" id="AMW33935.1"/>
    </source>
</evidence>
<dbReference type="CDD" id="cd02042">
    <property type="entry name" value="ParAB_family"/>
    <property type="match status" value="1"/>
</dbReference>
<reference evidence="1 2" key="1">
    <citation type="submission" date="2016-02" db="EMBL/GenBank/DDBJ databases">
        <title>Complete Genome of H5569, the type strain of the newly described species Haematospirillium jordaniae.</title>
        <authorList>
            <person name="Nicholson A.C."/>
            <person name="Humrighouse B.W."/>
            <person name="Loparov V."/>
            <person name="McQuiston J.R."/>
        </authorList>
    </citation>
    <scope>NUCLEOTIDE SEQUENCE [LARGE SCALE GENOMIC DNA]</scope>
    <source>
        <strain evidence="1 2">H5569</strain>
    </source>
</reference>
<dbReference type="Gene3D" id="3.40.50.300">
    <property type="entry name" value="P-loop containing nucleotide triphosphate hydrolases"/>
    <property type="match status" value="1"/>
</dbReference>
<dbReference type="STRING" id="1549855.AY555_00700"/>
<proteinExistence type="predicted"/>
<dbReference type="InterPro" id="IPR050678">
    <property type="entry name" value="DNA_Partitioning_ATPase"/>
</dbReference>
<name>A0A143DB26_9PROT</name>
<dbReference type="OrthoDB" id="13869at2"/>
<dbReference type="KEGG" id="hjo:AY555_00700"/>
<keyword evidence="2" id="KW-1185">Reference proteome</keyword>
<dbReference type="SUPFAM" id="SSF52540">
    <property type="entry name" value="P-loop containing nucleoside triphosphate hydrolases"/>
    <property type="match status" value="1"/>
</dbReference>
<protein>
    <submittedName>
        <fullName evidence="1">ATPase</fullName>
    </submittedName>
</protein>
<organism evidence="1 2">
    <name type="scientific">Haematospirillum jordaniae</name>
    <dbReference type="NCBI Taxonomy" id="1549855"/>
    <lineage>
        <taxon>Bacteria</taxon>
        <taxon>Pseudomonadati</taxon>
        <taxon>Pseudomonadota</taxon>
        <taxon>Alphaproteobacteria</taxon>
        <taxon>Rhodospirillales</taxon>
        <taxon>Novispirillaceae</taxon>
        <taxon>Haematospirillum</taxon>
    </lineage>
</organism>
<accession>A0A143DB26</accession>
<dbReference type="AlphaFoldDB" id="A0A143DB26"/>
<dbReference type="RefSeq" id="WP_066132100.1">
    <property type="nucleotide sequence ID" value="NZ_CP014525.1"/>
</dbReference>
<evidence type="ECO:0000313" key="2">
    <source>
        <dbReference type="Proteomes" id="UP000076066"/>
    </source>
</evidence>
<sequence length="268" mass="29627">MVQSSAHIIVVGNEKGGSGKSTVSMHLIVSLLRGGLRVGTIDLDARQATLTRYIENRRAYACRHAVSLPMPEHYPLLLSGNQALDEAKLKAIVDDLRTRCDTVIIDTPGADTYLSRAGHSYADTLITPLNDSFIDLDVLARVDPETLTIKGFSHYSSMVFEIKKRRAARDGGQIAWVVLRNRLSHLAARNKVEMERLVEELSQRLRFVSIRGLGERVIYRELFLSGLTLLDLNKDGVALEMSMSHVAAKQELRALLDAIGRAHMAVAG</sequence>
<dbReference type="InterPro" id="IPR015223">
    <property type="entry name" value="MipZ"/>
</dbReference>
<dbReference type="PANTHER" id="PTHR13696:SF96">
    <property type="entry name" value="COBQ_COBB_MIND_PARA NUCLEOTIDE BINDING DOMAIN-CONTAINING PROTEIN"/>
    <property type="match status" value="1"/>
</dbReference>
<dbReference type="InterPro" id="IPR027417">
    <property type="entry name" value="P-loop_NTPase"/>
</dbReference>
<dbReference type="PANTHER" id="PTHR13696">
    <property type="entry name" value="P-LOOP CONTAINING NUCLEOSIDE TRIPHOSPHATE HYDROLASE"/>
    <property type="match status" value="1"/>
</dbReference>
<dbReference type="Pfam" id="PF09140">
    <property type="entry name" value="MipZ"/>
    <property type="match status" value="1"/>
</dbReference>